<dbReference type="PANTHER" id="PTHR24026">
    <property type="entry name" value="FAT ATYPICAL CADHERIN-RELATED"/>
    <property type="match status" value="1"/>
</dbReference>
<dbReference type="PANTHER" id="PTHR24026:SF136">
    <property type="entry name" value="PROTOCADHERIN-23"/>
    <property type="match status" value="1"/>
</dbReference>
<evidence type="ECO:0000256" key="5">
    <source>
        <dbReference type="ARBA" id="ARBA00022889"/>
    </source>
</evidence>
<feature type="domain" description="Cadherin" evidence="11">
    <location>
        <begin position="63"/>
        <end position="158"/>
    </location>
</feature>
<keyword evidence="2 10" id="KW-0812">Transmembrane</keyword>
<dbReference type="Proteomes" id="UP001152888">
    <property type="component" value="Unassembled WGS sequence"/>
</dbReference>
<evidence type="ECO:0000256" key="1">
    <source>
        <dbReference type="ARBA" id="ARBA00004370"/>
    </source>
</evidence>
<dbReference type="SUPFAM" id="SSF49313">
    <property type="entry name" value="Cadherin-like"/>
    <property type="match status" value="7"/>
</dbReference>
<dbReference type="Pfam" id="PF00028">
    <property type="entry name" value="Cadherin"/>
    <property type="match status" value="2"/>
</dbReference>
<evidence type="ECO:0000256" key="10">
    <source>
        <dbReference type="SAM" id="Phobius"/>
    </source>
</evidence>
<keyword evidence="13" id="KW-1185">Reference proteome</keyword>
<evidence type="ECO:0000256" key="9">
    <source>
        <dbReference type="PROSITE-ProRule" id="PRU00043"/>
    </source>
</evidence>
<dbReference type="InterPro" id="IPR002126">
    <property type="entry name" value="Cadherin-like_dom"/>
</dbReference>
<feature type="domain" description="Cadherin" evidence="11">
    <location>
        <begin position="280"/>
        <end position="388"/>
    </location>
</feature>
<feature type="domain" description="Cadherin" evidence="11">
    <location>
        <begin position="180"/>
        <end position="279"/>
    </location>
</feature>
<sequence length="1471" mass="166671">MTVLKELDYKTANFYSFNIEAEDSGHNPTRPKDVRASVTVKDRRDSKPVWITYFSVQTIDELVGKSFTFTAIDGDTGINASVLYSKVSEQNENANYISIDKHTGILDIKPIDRDTDDLSVYTFQIVAYVNDTDNPGDWSTPQSVTLYINDLDNKSPVIVTRDKIDFEFFENFAGSFEHPILIEDKDTGENAQFSVALEKLPGTKIDYTEAFIITPNAGYKNTTYFDISVRNKTYLDYENSDWREITFNILAKGKLDDTKQDSLKITVNLRDLNDERPTFAKSEYITELKETAKKEDFVIQVMATDADEEDQKTGLNHTLLGPQRIRDSLEVDPKTGVVSVKIDDAFDYDKVNPVFFQVKAEDNADPPHSATVPVTINIQDINNKPPSIHTGDPIRVKENQKIGTKLECTITADDPDTTANLVASLDWENSYAMKNSIKLADVNLKNATEFLNIEQTPIPHTRGIKIDLKVNDKNEDETSPDFETFDSLYLSITVEDLATDPAFKETKSKTNALLMISIIDVNDNAPYFPEASATKPENRTVTEKTTIGTPLGYSIQAIDVDLNDTITYACLPDDERYDWLTVDSQTGAFSVKSDQIDADIPLYYFNYTCIAHDKVNHQSEPLKVAFYIIDTNDKTPAFNLDPGDIHIDEEVDKDTNVKEINPTDGDRDRRYNKVVCSITGDEKCRQQFIVYESNIIQVRNGGTAIDRDTMDDPTFECKVKCEDCPDCQSRRFSEHTCKIILDDVNDNPPKLKTDNMDASESIKKGQLVQEIIAEDRDQGANAEIEFSITFVEGKDGTDCSHLFSVLRDGTSVDKTHKKTSFMAKEDLQGYFGTYTVSFHLCDKGEPRLCGDYKSTLKLEKFNFIEPRFVYPEKDEQNFILLSVQQQNSPLILFRSKDHLQDFSVADNIHTNSCIRWDTDIYFKQIKPAGETFFMLVGKDKCVYQLQVKGNFNPDLDSQYELQLTADIKKKPEERSPGEANYTSNINILVNFLSNAQEPTFVDCKTQVFEVNFYEEDVNQNYTICQAKYQIDDPDLQIFYYLVSDDETIHSIFKVNSATGMITLDQKLDFEKQEKCEFQIVASNDTNPSSENRMSYANIVVNVLDINDHAPEFTHKQYFGALMTGYRQPFTIIELKATDADKIDEGKLTYSIVGEISRKGEGIQDITNPFYINDENSGMILLNFTVEATMSGYFSFDVMVKDVQDDTGHGPFNSTAPVTIFIVTSDNTVKFRFENTVEEVKDREDTMCDVISNILKLEAHRQIIEKDKDSTGKELNITVASLYFINRADNLQTYSLNQEPAGVMDASYILRQVRDVETYMRLQRELRAIANLSLLSFPNTDTISDDSDLLRAWLIGVSVVLGALCVMLLIFFIIKTRRLSNKIKKLTSKQFGSQESGLNNLGFAAPNTNKNAIEGSNPVFRDDDIRKDSILNFANTEFDRASTRSGDSELQDVELNPEFDLAFDKNEDATQT</sequence>
<evidence type="ECO:0000313" key="12">
    <source>
        <dbReference type="EMBL" id="CAH1967294.1"/>
    </source>
</evidence>
<name>A0A9P0K833_ACAOB</name>
<dbReference type="EMBL" id="CAKOFQ010006743">
    <property type="protein sequence ID" value="CAH1967294.1"/>
    <property type="molecule type" value="Genomic_DNA"/>
</dbReference>
<feature type="domain" description="Cadherin" evidence="11">
    <location>
        <begin position="533"/>
        <end position="638"/>
    </location>
</feature>
<dbReference type="InterPro" id="IPR015919">
    <property type="entry name" value="Cadherin-like_sf"/>
</dbReference>
<feature type="transmembrane region" description="Helical" evidence="10">
    <location>
        <begin position="1351"/>
        <end position="1373"/>
    </location>
</feature>
<feature type="domain" description="Cadherin" evidence="11">
    <location>
        <begin position="388"/>
        <end position="528"/>
    </location>
</feature>
<dbReference type="GO" id="GO:0005509">
    <property type="term" value="F:calcium ion binding"/>
    <property type="evidence" value="ECO:0007669"/>
    <property type="project" value="UniProtKB-UniRule"/>
</dbReference>
<dbReference type="PROSITE" id="PS00232">
    <property type="entry name" value="CADHERIN_1"/>
    <property type="match status" value="3"/>
</dbReference>
<keyword evidence="7 10" id="KW-0472">Membrane</keyword>
<evidence type="ECO:0000313" key="13">
    <source>
        <dbReference type="Proteomes" id="UP001152888"/>
    </source>
</evidence>
<feature type="domain" description="Cadherin" evidence="11">
    <location>
        <begin position="1131"/>
        <end position="1232"/>
    </location>
</feature>
<reference evidence="12" key="1">
    <citation type="submission" date="2022-03" db="EMBL/GenBank/DDBJ databases">
        <authorList>
            <person name="Sayadi A."/>
        </authorList>
    </citation>
    <scope>NUCLEOTIDE SEQUENCE</scope>
</reference>
<feature type="domain" description="Cadherin" evidence="11">
    <location>
        <begin position="639"/>
        <end position="751"/>
    </location>
</feature>
<feature type="domain" description="Cadherin" evidence="11">
    <location>
        <begin position="1"/>
        <end position="50"/>
    </location>
</feature>
<feature type="domain" description="Cadherin" evidence="11">
    <location>
        <begin position="750"/>
        <end position="868"/>
    </location>
</feature>
<evidence type="ECO:0000256" key="8">
    <source>
        <dbReference type="ARBA" id="ARBA00023180"/>
    </source>
</evidence>
<evidence type="ECO:0000259" key="11">
    <source>
        <dbReference type="PROSITE" id="PS50268"/>
    </source>
</evidence>
<accession>A0A9P0K833</accession>
<comment type="subcellular location">
    <subcellularLocation>
        <location evidence="1">Membrane</location>
    </subcellularLocation>
</comment>
<dbReference type="SMART" id="SM00112">
    <property type="entry name" value="CA"/>
    <property type="match status" value="8"/>
</dbReference>
<dbReference type="PROSITE" id="PS50268">
    <property type="entry name" value="CADHERIN_2"/>
    <property type="match status" value="10"/>
</dbReference>
<evidence type="ECO:0000256" key="7">
    <source>
        <dbReference type="ARBA" id="ARBA00023136"/>
    </source>
</evidence>
<keyword evidence="3" id="KW-0677">Repeat</keyword>
<dbReference type="InterPro" id="IPR020894">
    <property type="entry name" value="Cadherin_CS"/>
</dbReference>
<dbReference type="GO" id="GO:0007156">
    <property type="term" value="P:homophilic cell adhesion via plasma membrane adhesion molecules"/>
    <property type="evidence" value="ECO:0007669"/>
    <property type="project" value="InterPro"/>
</dbReference>
<protein>
    <recommendedName>
        <fullName evidence="11">Cadherin domain-containing protein</fullName>
    </recommendedName>
</protein>
<keyword evidence="6 10" id="KW-1133">Transmembrane helix</keyword>
<dbReference type="Gene3D" id="2.60.40.60">
    <property type="entry name" value="Cadherins"/>
    <property type="match status" value="9"/>
</dbReference>
<dbReference type="OrthoDB" id="6379298at2759"/>
<evidence type="ECO:0000256" key="2">
    <source>
        <dbReference type="ARBA" id="ARBA00022692"/>
    </source>
</evidence>
<evidence type="ECO:0000256" key="3">
    <source>
        <dbReference type="ARBA" id="ARBA00022737"/>
    </source>
</evidence>
<comment type="caution">
    <text evidence="12">The sequence shown here is derived from an EMBL/GenBank/DDBJ whole genome shotgun (WGS) entry which is preliminary data.</text>
</comment>
<dbReference type="PRINTS" id="PR00205">
    <property type="entry name" value="CADHERIN"/>
</dbReference>
<keyword evidence="8" id="KW-0325">Glycoprotein</keyword>
<keyword evidence="5" id="KW-0130">Cell adhesion</keyword>
<feature type="domain" description="Cadherin" evidence="11">
    <location>
        <begin position="1015"/>
        <end position="1112"/>
    </location>
</feature>
<evidence type="ECO:0000256" key="6">
    <source>
        <dbReference type="ARBA" id="ARBA00022989"/>
    </source>
</evidence>
<organism evidence="12 13">
    <name type="scientific">Acanthoscelides obtectus</name>
    <name type="common">Bean weevil</name>
    <name type="synonym">Bruchus obtectus</name>
    <dbReference type="NCBI Taxonomy" id="200917"/>
    <lineage>
        <taxon>Eukaryota</taxon>
        <taxon>Metazoa</taxon>
        <taxon>Ecdysozoa</taxon>
        <taxon>Arthropoda</taxon>
        <taxon>Hexapoda</taxon>
        <taxon>Insecta</taxon>
        <taxon>Pterygota</taxon>
        <taxon>Neoptera</taxon>
        <taxon>Endopterygota</taxon>
        <taxon>Coleoptera</taxon>
        <taxon>Polyphaga</taxon>
        <taxon>Cucujiformia</taxon>
        <taxon>Chrysomeloidea</taxon>
        <taxon>Chrysomelidae</taxon>
        <taxon>Bruchinae</taxon>
        <taxon>Bruchini</taxon>
        <taxon>Acanthoscelides</taxon>
    </lineage>
</organism>
<dbReference type="GO" id="GO:0005886">
    <property type="term" value="C:plasma membrane"/>
    <property type="evidence" value="ECO:0007669"/>
    <property type="project" value="UniProtKB-SubCell"/>
</dbReference>
<proteinExistence type="predicted"/>
<gene>
    <name evidence="12" type="ORF">ACAOBT_LOCUS7317</name>
</gene>
<evidence type="ECO:0000256" key="4">
    <source>
        <dbReference type="ARBA" id="ARBA00022837"/>
    </source>
</evidence>
<dbReference type="CDD" id="cd11304">
    <property type="entry name" value="Cadherin_repeat"/>
    <property type="match status" value="6"/>
</dbReference>
<keyword evidence="4 9" id="KW-0106">Calcium</keyword>